<dbReference type="SUPFAM" id="SSF53474">
    <property type="entry name" value="alpha/beta-Hydrolases"/>
    <property type="match status" value="1"/>
</dbReference>
<comment type="similarity">
    <text evidence="1">Belongs to the peptidase S33 family. ABHD4/ABHD5 subfamily.</text>
</comment>
<dbReference type="EMBL" id="KN823091">
    <property type="protein sequence ID" value="KIO23156.1"/>
    <property type="molecule type" value="Genomic_DNA"/>
</dbReference>
<evidence type="ECO:0000313" key="3">
    <source>
        <dbReference type="EMBL" id="KIO23156.1"/>
    </source>
</evidence>
<dbReference type="HOGENOM" id="CLU_017361_2_2_1"/>
<organism evidence="3 4">
    <name type="scientific">Tulasnella calospora MUT 4182</name>
    <dbReference type="NCBI Taxonomy" id="1051891"/>
    <lineage>
        <taxon>Eukaryota</taxon>
        <taxon>Fungi</taxon>
        <taxon>Dikarya</taxon>
        <taxon>Basidiomycota</taxon>
        <taxon>Agaricomycotina</taxon>
        <taxon>Agaricomycetes</taxon>
        <taxon>Cantharellales</taxon>
        <taxon>Tulasnellaceae</taxon>
        <taxon>Tulasnella</taxon>
    </lineage>
</organism>
<dbReference type="STRING" id="1051891.A0A0C3QCL2"/>
<reference evidence="3 4" key="1">
    <citation type="submission" date="2014-04" db="EMBL/GenBank/DDBJ databases">
        <authorList>
            <consortium name="DOE Joint Genome Institute"/>
            <person name="Kuo A."/>
            <person name="Girlanda M."/>
            <person name="Perotto S."/>
            <person name="Kohler A."/>
            <person name="Nagy L.G."/>
            <person name="Floudas D."/>
            <person name="Copeland A."/>
            <person name="Barry K.W."/>
            <person name="Cichocki N."/>
            <person name="Veneault-Fourrey C."/>
            <person name="LaButti K."/>
            <person name="Lindquist E.A."/>
            <person name="Lipzen A."/>
            <person name="Lundell T."/>
            <person name="Morin E."/>
            <person name="Murat C."/>
            <person name="Sun H."/>
            <person name="Tunlid A."/>
            <person name="Henrissat B."/>
            <person name="Grigoriev I.V."/>
            <person name="Hibbett D.S."/>
            <person name="Martin F."/>
            <person name="Nordberg H.P."/>
            <person name="Cantor M.N."/>
            <person name="Hua S.X."/>
        </authorList>
    </citation>
    <scope>NUCLEOTIDE SEQUENCE [LARGE SCALE GENOMIC DNA]</scope>
    <source>
        <strain evidence="3 4">MUT 4182</strain>
    </source>
</reference>
<feature type="domain" description="AB hydrolase-1" evidence="2">
    <location>
        <begin position="11"/>
        <end position="269"/>
    </location>
</feature>
<keyword evidence="4" id="KW-1185">Reference proteome</keyword>
<accession>A0A0C3QCL2</accession>
<evidence type="ECO:0000313" key="4">
    <source>
        <dbReference type="Proteomes" id="UP000054248"/>
    </source>
</evidence>
<dbReference type="InterPro" id="IPR000073">
    <property type="entry name" value="AB_hydrolase_1"/>
</dbReference>
<dbReference type="PANTHER" id="PTHR42886:SF29">
    <property type="entry name" value="PUMMELIG, ISOFORM A"/>
    <property type="match status" value="1"/>
</dbReference>
<dbReference type="Pfam" id="PF00561">
    <property type="entry name" value="Abhydrolase_1"/>
    <property type="match status" value="1"/>
</dbReference>
<dbReference type="PANTHER" id="PTHR42886">
    <property type="entry name" value="RE40534P-RELATED"/>
    <property type="match status" value="1"/>
</dbReference>
<evidence type="ECO:0000256" key="1">
    <source>
        <dbReference type="ARBA" id="ARBA00038097"/>
    </source>
</evidence>
<dbReference type="GO" id="GO:0005743">
    <property type="term" value="C:mitochondrial inner membrane"/>
    <property type="evidence" value="ECO:0007669"/>
    <property type="project" value="TreeGrafter"/>
</dbReference>
<evidence type="ECO:0000259" key="2">
    <source>
        <dbReference type="Pfam" id="PF00561"/>
    </source>
</evidence>
<dbReference type="Gene3D" id="3.40.50.1820">
    <property type="entry name" value="alpha/beta hydrolase"/>
    <property type="match status" value="1"/>
</dbReference>
<reference evidence="4" key="2">
    <citation type="submission" date="2015-01" db="EMBL/GenBank/DDBJ databases">
        <title>Evolutionary Origins and Diversification of the Mycorrhizal Mutualists.</title>
        <authorList>
            <consortium name="DOE Joint Genome Institute"/>
            <consortium name="Mycorrhizal Genomics Consortium"/>
            <person name="Kohler A."/>
            <person name="Kuo A."/>
            <person name="Nagy L.G."/>
            <person name="Floudas D."/>
            <person name="Copeland A."/>
            <person name="Barry K.W."/>
            <person name="Cichocki N."/>
            <person name="Veneault-Fourrey C."/>
            <person name="LaButti K."/>
            <person name="Lindquist E.A."/>
            <person name="Lipzen A."/>
            <person name="Lundell T."/>
            <person name="Morin E."/>
            <person name="Murat C."/>
            <person name="Riley R."/>
            <person name="Ohm R."/>
            <person name="Sun H."/>
            <person name="Tunlid A."/>
            <person name="Henrissat B."/>
            <person name="Grigoriev I.V."/>
            <person name="Hibbett D.S."/>
            <person name="Martin F."/>
        </authorList>
    </citation>
    <scope>NUCLEOTIDE SEQUENCE [LARGE SCALE GENOMIC DNA]</scope>
    <source>
        <strain evidence="4">MUT 4182</strain>
    </source>
</reference>
<dbReference type="InterPro" id="IPR029058">
    <property type="entry name" value="AB_hydrolase_fold"/>
</dbReference>
<dbReference type="GO" id="GO:0004623">
    <property type="term" value="F:phospholipase A2 activity"/>
    <property type="evidence" value="ECO:0007669"/>
    <property type="project" value="TreeGrafter"/>
</dbReference>
<gene>
    <name evidence="3" type="ORF">M407DRAFT_244867</name>
</gene>
<name>A0A0C3QCL2_9AGAM</name>
<proteinExistence type="inferred from homology"/>
<dbReference type="GO" id="GO:0035965">
    <property type="term" value="P:cardiolipin acyl-chain remodeling"/>
    <property type="evidence" value="ECO:0007669"/>
    <property type="project" value="TreeGrafter"/>
</dbReference>
<dbReference type="GO" id="GO:0055088">
    <property type="term" value="P:lipid homeostasis"/>
    <property type="evidence" value="ECO:0007669"/>
    <property type="project" value="TreeGrafter"/>
</dbReference>
<dbReference type="Proteomes" id="UP000054248">
    <property type="component" value="Unassembled WGS sequence"/>
</dbReference>
<dbReference type="GO" id="GO:0042171">
    <property type="term" value="F:lysophosphatidic acid acyltransferase activity"/>
    <property type="evidence" value="ECO:0007669"/>
    <property type="project" value="TreeGrafter"/>
</dbReference>
<dbReference type="AlphaFoldDB" id="A0A0C3QCL2"/>
<sequence>MNYSALGDWAARKGGSIYALDWLGMGLSARVPFKVHAKREDTEKRVTQAEDFFLNALEEWREKNGFDKITLVGHSLGGYLSAAYALRHPNRVSRLILLSPAGIPRNPKKPTAAEEATLEAAAEAEQKQSLLRKLGTHAWEAGWSPFQIVRSATFFGPLLVGRYSTWRFRHFTDEDSRDMNNYIWHITRAKGSGEYCISHILEPGAHARLPMVDRMDKLKIPVTFFYGDQDWMDEQGGRETVRRLRQAGNTQAKSVQIQYAGHHLYLDNPDETNKLLIRELDKTVPSMSL</sequence>
<protein>
    <recommendedName>
        <fullName evidence="2">AB hydrolase-1 domain-containing protein</fullName>
    </recommendedName>
</protein>
<dbReference type="OrthoDB" id="7457040at2759"/>
<dbReference type="GO" id="GO:0006654">
    <property type="term" value="P:phosphatidic acid biosynthetic process"/>
    <property type="evidence" value="ECO:0007669"/>
    <property type="project" value="TreeGrafter"/>
</dbReference>